<evidence type="ECO:0000259" key="6">
    <source>
        <dbReference type="Pfam" id="PF00350"/>
    </source>
</evidence>
<dbReference type="GO" id="GO:0008053">
    <property type="term" value="P:mitochondrial fusion"/>
    <property type="evidence" value="ECO:0007669"/>
    <property type="project" value="TreeGrafter"/>
</dbReference>
<evidence type="ECO:0000313" key="7">
    <source>
        <dbReference type="EMBL" id="EPH09195.1"/>
    </source>
</evidence>
<reference evidence="7 8" key="1">
    <citation type="submission" date="2013-06" db="EMBL/GenBank/DDBJ databases">
        <title>The Genome Sequence of Campylobacter ureolyticus ACS-301-V-SCH3B.</title>
        <authorList>
            <consortium name="The Broad Institute Genomics Platform"/>
            <person name="Earl A."/>
            <person name="Ward D."/>
            <person name="Feldgarden M."/>
            <person name="Gevers D."/>
            <person name="Saerens B."/>
            <person name="Vaneechoutte M."/>
            <person name="Walker B."/>
            <person name="Young S."/>
            <person name="Zeng Q."/>
            <person name="Gargeya S."/>
            <person name="Fitzgerald M."/>
            <person name="Haas B."/>
            <person name="Abouelleil A."/>
            <person name="Allen A.W."/>
            <person name="Alvarado L."/>
            <person name="Arachchi H.M."/>
            <person name="Berlin A.M."/>
            <person name="Chapman S.B."/>
            <person name="Gainer-Dewar J."/>
            <person name="Goldberg J."/>
            <person name="Griggs A."/>
            <person name="Gujja S."/>
            <person name="Hansen M."/>
            <person name="Howarth C."/>
            <person name="Imamovic A."/>
            <person name="Ireland A."/>
            <person name="Larimer J."/>
            <person name="McCowan C."/>
            <person name="Murphy C."/>
            <person name="Pearson M."/>
            <person name="Poon T.W."/>
            <person name="Priest M."/>
            <person name="Roberts A."/>
            <person name="Saif S."/>
            <person name="Shea T."/>
            <person name="Sisk P."/>
            <person name="Sykes S."/>
            <person name="Wortman J."/>
            <person name="Nusbaum C."/>
            <person name="Birren B."/>
        </authorList>
    </citation>
    <scope>NUCLEOTIDE SEQUENCE [LARGE SCALE GENOMIC DNA]</scope>
    <source>
        <strain evidence="7 8">ACS-301-V-Sch3b</strain>
    </source>
</reference>
<gene>
    <name evidence="7" type="ORF">HMPREF9309_00714</name>
</gene>
<keyword evidence="2" id="KW-0547">Nucleotide-binding</keyword>
<dbReference type="GO" id="GO:0003924">
    <property type="term" value="F:GTPase activity"/>
    <property type="evidence" value="ECO:0007669"/>
    <property type="project" value="InterPro"/>
</dbReference>
<name>S3YL52_9BACT</name>
<dbReference type="CDD" id="cd00882">
    <property type="entry name" value="Ras_like_GTPase"/>
    <property type="match status" value="1"/>
</dbReference>
<dbReference type="InterPro" id="IPR045063">
    <property type="entry name" value="Dynamin_N"/>
</dbReference>
<dbReference type="AlphaFoldDB" id="S3YL52"/>
<dbReference type="PANTHER" id="PTHR10465">
    <property type="entry name" value="TRANSMEMBRANE GTPASE FZO1"/>
    <property type="match status" value="1"/>
</dbReference>
<dbReference type="Proteomes" id="UP000014539">
    <property type="component" value="Unassembled WGS sequence"/>
</dbReference>
<dbReference type="InterPro" id="IPR027094">
    <property type="entry name" value="Mitofusin_fam"/>
</dbReference>
<organism evidence="7 8">
    <name type="scientific">Campylobacter ureolyticus ACS-301-V-Sch3b</name>
    <dbReference type="NCBI Taxonomy" id="883165"/>
    <lineage>
        <taxon>Bacteria</taxon>
        <taxon>Pseudomonadati</taxon>
        <taxon>Campylobacterota</taxon>
        <taxon>Epsilonproteobacteria</taxon>
        <taxon>Campylobacterales</taxon>
        <taxon>Campylobacteraceae</taxon>
        <taxon>Campylobacter</taxon>
    </lineage>
</organism>
<dbReference type="InterPro" id="IPR027417">
    <property type="entry name" value="P-loop_NTPase"/>
</dbReference>
<evidence type="ECO:0000256" key="3">
    <source>
        <dbReference type="ARBA" id="ARBA00022801"/>
    </source>
</evidence>
<dbReference type="Gene3D" id="3.40.50.300">
    <property type="entry name" value="P-loop containing nucleotide triphosphate hydrolases"/>
    <property type="match status" value="1"/>
</dbReference>
<evidence type="ECO:0000256" key="4">
    <source>
        <dbReference type="ARBA" id="ARBA00023134"/>
    </source>
</evidence>
<feature type="domain" description="Dynamin N-terminal" evidence="6">
    <location>
        <begin position="60"/>
        <end position="219"/>
    </location>
</feature>
<evidence type="ECO:0000256" key="5">
    <source>
        <dbReference type="ARBA" id="ARBA00023136"/>
    </source>
</evidence>
<dbReference type="Pfam" id="PF00350">
    <property type="entry name" value="Dynamin_N"/>
    <property type="match status" value="1"/>
</dbReference>
<accession>S3YL52</accession>
<sequence length="622" mass="72062">MINLSDDFKKYIDYISFLHDLSNDAGVSDQYDYIEMLKNGAKELIAKEVIHSNQIAKAEVAVIGDFSSGKSSFINSIIGKNLCPVGAGATTSSITTFNYSDEVKILINGDEISQSEYENLAKHNDPNTKSKAYDIKYFYPFESFRNVVLYDTPGFSNAGNLDNGKNGDTKLTMEKAKAVDVLLVVIDIHQGSITDELKKRLLEIKNQNKDAYFIAVLNKADKKSPTAREKIKEEILKNFEFREIFIYSSIKSDKDEFINEKSKMLSFFNQISKNKDKFIKDRFKNEKQDFMDNLSITLDVVSDDIINQIHNNAANLLKNLEENDFYEMRASFEKISKKVCENLETIRKETYAERGEGFWDGLFGTDKKWHDEYYYIKEEALQNELQNFKNLTIHAIQNINHYSDINMENLNATIDRNLNFFANKMIINSSKDPYCIQAIEYYDEHGNEKLEIIEEIQNGYLDFFMQSTEFFESCINNSIREYNDENIQIINKIDDELVTTLFKIADFLFDNAIANYLSLCFSFFVKQENIEILCDKNGYIIFDKEYFAQNILDGAKIILENYSYDKNSLKKCIDNSLNDLEQKLSSDSIKSDEGQFKACITRHFFMNFKNELKQNFALTINN</sequence>
<evidence type="ECO:0000313" key="8">
    <source>
        <dbReference type="Proteomes" id="UP000014539"/>
    </source>
</evidence>
<proteinExistence type="predicted"/>
<keyword evidence="8" id="KW-1185">Reference proteome</keyword>
<comment type="caution">
    <text evidence="7">The sequence shown here is derived from an EMBL/GenBank/DDBJ whole genome shotgun (WGS) entry which is preliminary data.</text>
</comment>
<comment type="subcellular location">
    <subcellularLocation>
        <location evidence="1">Membrane</location>
    </subcellularLocation>
</comment>
<dbReference type="GO" id="GO:0005525">
    <property type="term" value="F:GTP binding"/>
    <property type="evidence" value="ECO:0007669"/>
    <property type="project" value="UniProtKB-KW"/>
</dbReference>
<evidence type="ECO:0000256" key="2">
    <source>
        <dbReference type="ARBA" id="ARBA00022741"/>
    </source>
</evidence>
<dbReference type="PANTHER" id="PTHR10465:SF0">
    <property type="entry name" value="SARCALUMENIN"/>
    <property type="match status" value="1"/>
</dbReference>
<keyword evidence="4" id="KW-0342">GTP-binding</keyword>
<dbReference type="SUPFAM" id="SSF52540">
    <property type="entry name" value="P-loop containing nucleoside triphosphate hydrolases"/>
    <property type="match status" value="1"/>
</dbReference>
<dbReference type="EMBL" id="AGYD01000005">
    <property type="protein sequence ID" value="EPH09195.1"/>
    <property type="molecule type" value="Genomic_DNA"/>
</dbReference>
<dbReference type="HOGENOM" id="CLU_439215_0_0_7"/>
<dbReference type="PATRIC" id="fig|883165.3.peg.730"/>
<dbReference type="GO" id="GO:0016020">
    <property type="term" value="C:membrane"/>
    <property type="evidence" value="ECO:0007669"/>
    <property type="project" value="UniProtKB-SubCell"/>
</dbReference>
<dbReference type="RefSeq" id="WP_016646569.1">
    <property type="nucleotide sequence ID" value="NZ_KE340326.1"/>
</dbReference>
<keyword evidence="5" id="KW-0472">Membrane</keyword>
<protein>
    <recommendedName>
        <fullName evidence="6">Dynamin N-terminal domain-containing protein</fullName>
    </recommendedName>
</protein>
<keyword evidence="3" id="KW-0378">Hydrolase</keyword>
<evidence type="ECO:0000256" key="1">
    <source>
        <dbReference type="ARBA" id="ARBA00004370"/>
    </source>
</evidence>